<protein>
    <submittedName>
        <fullName evidence="2">Uncharacterized protein</fullName>
    </submittedName>
</protein>
<dbReference type="AlphaFoldDB" id="A0A287BLG5"/>
<proteinExistence type="predicted"/>
<reference evidence="2" key="3">
    <citation type="submission" date="2025-08" db="UniProtKB">
        <authorList>
            <consortium name="Ensembl"/>
        </authorList>
    </citation>
    <scope>IDENTIFICATION</scope>
</reference>
<reference evidence="2" key="2">
    <citation type="journal article" date="2020" name="Gigascience">
        <title>An improved pig reference genome sequence to enable pig genetics and genomics research.</title>
        <authorList>
            <person name="Warr A."/>
            <person name="Affara N."/>
            <person name="Aken B."/>
            <person name="Beiki H."/>
            <person name="Bickhart D.M."/>
            <person name="Billis K."/>
            <person name="Chow W."/>
            <person name="Eory L."/>
            <person name="Finlayson H.A."/>
            <person name="Flicek P."/>
            <person name="Giron C.G."/>
            <person name="Griffin D.K."/>
            <person name="Hall R."/>
            <person name="Hannum G."/>
            <person name="Hourlier T."/>
            <person name="Howe K."/>
            <person name="Hume D.A."/>
            <person name="Izuogu O."/>
            <person name="Kim K."/>
            <person name="Koren S."/>
            <person name="Liu H."/>
            <person name="Manchanda N."/>
            <person name="Martin F.J."/>
            <person name="Nonneman D.J."/>
            <person name="O'Connor R.E."/>
            <person name="Phillippy A.M."/>
            <person name="Rohrer G.A."/>
            <person name="Rosen B.D."/>
            <person name="Rund L.A."/>
            <person name="Sargent C.A."/>
            <person name="Schook L.B."/>
            <person name="Schroeder S.G."/>
            <person name="Schwartz A.S."/>
            <person name="Skinner B.M."/>
            <person name="Talbot R."/>
            <person name="Tseng E."/>
            <person name="Tuggle C.K."/>
            <person name="Watson M."/>
            <person name="Smith T.P.L."/>
            <person name="Archibald A.L."/>
        </authorList>
    </citation>
    <scope>NUCLEOTIDE SEQUENCE [LARGE SCALE GENOMIC DNA]</scope>
    <source>
        <strain evidence="2">Duroc</strain>
    </source>
</reference>
<reference evidence="3" key="1">
    <citation type="submission" date="2009-11" db="EMBL/GenBank/DDBJ databases">
        <authorList>
            <consortium name="Porcine genome sequencing project"/>
        </authorList>
    </citation>
    <scope>NUCLEOTIDE SEQUENCE [LARGE SCALE GENOMIC DNA]</scope>
    <source>
        <strain evidence="3">Duroc</strain>
    </source>
</reference>
<keyword evidence="3" id="KW-1185">Reference proteome</keyword>
<dbReference type="Ensembl" id="ENSSSCT00000054550.2">
    <property type="protein sequence ID" value="ENSSSCP00000056914.2"/>
    <property type="gene ID" value="ENSSSCG00000036881.2"/>
</dbReference>
<name>A0A287BLG5_PIG</name>
<evidence type="ECO:0000313" key="3">
    <source>
        <dbReference type="Proteomes" id="UP000008227"/>
    </source>
</evidence>
<dbReference type="InParanoid" id="A0A287BLG5"/>
<accession>A0A287BLG5</accession>
<dbReference type="GeneTree" id="ENSGT01030000238131"/>
<organism evidence="2 3">
    <name type="scientific">Sus scrofa</name>
    <name type="common">Pig</name>
    <dbReference type="NCBI Taxonomy" id="9823"/>
    <lineage>
        <taxon>Eukaryota</taxon>
        <taxon>Metazoa</taxon>
        <taxon>Chordata</taxon>
        <taxon>Craniata</taxon>
        <taxon>Vertebrata</taxon>
        <taxon>Euteleostomi</taxon>
        <taxon>Mammalia</taxon>
        <taxon>Eutheria</taxon>
        <taxon>Laurasiatheria</taxon>
        <taxon>Artiodactyla</taxon>
        <taxon>Suina</taxon>
        <taxon>Suidae</taxon>
        <taxon>Sus</taxon>
    </lineage>
</organism>
<evidence type="ECO:0000313" key="2">
    <source>
        <dbReference type="Ensembl" id="ENSSSCP00000056914.2"/>
    </source>
</evidence>
<feature type="compositionally biased region" description="Basic and acidic residues" evidence="1">
    <location>
        <begin position="39"/>
        <end position="54"/>
    </location>
</feature>
<reference evidence="2" key="4">
    <citation type="submission" date="2025-09" db="UniProtKB">
        <authorList>
            <consortium name="Ensembl"/>
        </authorList>
    </citation>
    <scope>IDENTIFICATION</scope>
</reference>
<feature type="region of interest" description="Disordered" evidence="1">
    <location>
        <begin position="33"/>
        <end position="56"/>
    </location>
</feature>
<sequence length="74" mass="7988">MTHGNQCELTLQENMKKQSDSLKGKCRDDGLSAVTHKQGLRDNAAEAEKGKREGGGTQVALSVKDHLLTTVIIP</sequence>
<evidence type="ECO:0000256" key="1">
    <source>
        <dbReference type="SAM" id="MobiDB-lite"/>
    </source>
</evidence>
<dbReference type="Proteomes" id="UP000008227">
    <property type="component" value="Chromosome 13"/>
</dbReference>
<dbReference type="Bgee" id="ENSSSCG00000036881">
    <property type="expression patterns" value="Expressed in caecum and 38 other cell types or tissues"/>
</dbReference>